<evidence type="ECO:0000256" key="1">
    <source>
        <dbReference type="ARBA" id="ARBA00007963"/>
    </source>
</evidence>
<comment type="caution">
    <text evidence="7">The sequence shown here is derived from an EMBL/GenBank/DDBJ whole genome shotgun (WGS) entry which is preliminary data.</text>
</comment>
<reference evidence="8" key="1">
    <citation type="journal article" date="2019" name="Int. J. Syst. Evol. Microbiol.">
        <title>The Global Catalogue of Microorganisms (GCM) 10K type strain sequencing project: providing services to taxonomists for standard genome sequencing and annotation.</title>
        <authorList>
            <consortium name="The Broad Institute Genomics Platform"/>
            <consortium name="The Broad Institute Genome Sequencing Center for Infectious Disease"/>
            <person name="Wu L."/>
            <person name="Ma J."/>
        </authorList>
    </citation>
    <scope>NUCLEOTIDE SEQUENCE [LARGE SCALE GENOMIC DNA]</scope>
    <source>
        <strain evidence="8">JCM 13002</strain>
    </source>
</reference>
<evidence type="ECO:0000259" key="6">
    <source>
        <dbReference type="Pfam" id="PF01951"/>
    </source>
</evidence>
<sequence>MSGAQGAAPGGTGHRTVPHTGDLAVEAWAPEREECVAEAVRGAVGGFAEIPPEAVRTEREYELADDTDERLLVSALEEMIFRAETAGELPARVSVRRTGTAVRMRLAMVDSALVEQVGAVPKAVSLHGLRMTREAAGGWRCHVTLDV</sequence>
<evidence type="ECO:0000313" key="8">
    <source>
        <dbReference type="Proteomes" id="UP001499987"/>
    </source>
</evidence>
<evidence type="ECO:0000256" key="2">
    <source>
        <dbReference type="ARBA" id="ARBA00022694"/>
    </source>
</evidence>
<keyword evidence="4" id="KW-0106">Calcium</keyword>
<dbReference type="Proteomes" id="UP001499987">
    <property type="component" value="Unassembled WGS sequence"/>
</dbReference>
<dbReference type="SUPFAM" id="SSF69819">
    <property type="entry name" value="MTH1598-like"/>
    <property type="match status" value="1"/>
</dbReference>
<proteinExistence type="inferred from homology"/>
<keyword evidence="3" id="KW-0479">Metal-binding</keyword>
<accession>A0ABP4EHZ1</accession>
<dbReference type="RefSeq" id="WP_344626100.1">
    <property type="nucleotide sequence ID" value="NZ_BAAALD010000058.1"/>
</dbReference>
<feature type="region of interest" description="Disordered" evidence="5">
    <location>
        <begin position="1"/>
        <end position="20"/>
    </location>
</feature>
<dbReference type="EMBL" id="BAAALD010000058">
    <property type="protein sequence ID" value="GAA1103041.1"/>
    <property type="molecule type" value="Genomic_DNA"/>
</dbReference>
<dbReference type="Gene3D" id="3.55.10.10">
    <property type="entry name" value="Archease domain"/>
    <property type="match status" value="1"/>
</dbReference>
<evidence type="ECO:0000256" key="5">
    <source>
        <dbReference type="SAM" id="MobiDB-lite"/>
    </source>
</evidence>
<gene>
    <name evidence="7" type="ORF">GCM10009663_51960</name>
</gene>
<organism evidence="7 8">
    <name type="scientific">Kitasatospora arboriphila</name>
    <dbReference type="NCBI Taxonomy" id="258052"/>
    <lineage>
        <taxon>Bacteria</taxon>
        <taxon>Bacillati</taxon>
        <taxon>Actinomycetota</taxon>
        <taxon>Actinomycetes</taxon>
        <taxon>Kitasatosporales</taxon>
        <taxon>Streptomycetaceae</taxon>
        <taxon>Kitasatospora</taxon>
    </lineage>
</organism>
<keyword evidence="2" id="KW-0819">tRNA processing</keyword>
<evidence type="ECO:0000313" key="7">
    <source>
        <dbReference type="EMBL" id="GAA1103041.1"/>
    </source>
</evidence>
<evidence type="ECO:0000256" key="4">
    <source>
        <dbReference type="ARBA" id="ARBA00022837"/>
    </source>
</evidence>
<dbReference type="InterPro" id="IPR023572">
    <property type="entry name" value="Archease_dom"/>
</dbReference>
<comment type="similarity">
    <text evidence="1">Belongs to the archease family.</text>
</comment>
<dbReference type="InterPro" id="IPR036820">
    <property type="entry name" value="Archease_dom_sf"/>
</dbReference>
<protein>
    <submittedName>
        <fullName evidence="7">Archease</fullName>
    </submittedName>
</protein>
<evidence type="ECO:0000256" key="3">
    <source>
        <dbReference type="ARBA" id="ARBA00022723"/>
    </source>
</evidence>
<feature type="domain" description="Archease" evidence="6">
    <location>
        <begin position="15"/>
        <end position="147"/>
    </location>
</feature>
<name>A0ABP4EHZ1_9ACTN</name>
<keyword evidence="8" id="KW-1185">Reference proteome</keyword>
<dbReference type="Pfam" id="PF01951">
    <property type="entry name" value="Archease"/>
    <property type="match status" value="1"/>
</dbReference>